<name>A0A517YCU7_9BACT</name>
<proteinExistence type="predicted"/>
<keyword evidence="2" id="KW-1185">Reference proteome</keyword>
<dbReference type="RefSeq" id="WP_145089689.1">
    <property type="nucleotide sequence ID" value="NZ_CP036274.1"/>
</dbReference>
<dbReference type="OrthoDB" id="9764438at2"/>
<dbReference type="Proteomes" id="UP000315017">
    <property type="component" value="Chromosome"/>
</dbReference>
<evidence type="ECO:0000313" key="2">
    <source>
        <dbReference type="Proteomes" id="UP000315017"/>
    </source>
</evidence>
<dbReference type="AlphaFoldDB" id="A0A517YCU7"/>
<evidence type="ECO:0000313" key="1">
    <source>
        <dbReference type="EMBL" id="QDU28051.1"/>
    </source>
</evidence>
<accession>A0A517YCU7</accession>
<dbReference type="EMBL" id="CP036274">
    <property type="protein sequence ID" value="QDU28051.1"/>
    <property type="molecule type" value="Genomic_DNA"/>
</dbReference>
<organism evidence="1 2">
    <name type="scientific">Anatilimnocola aggregata</name>
    <dbReference type="NCBI Taxonomy" id="2528021"/>
    <lineage>
        <taxon>Bacteria</taxon>
        <taxon>Pseudomonadati</taxon>
        <taxon>Planctomycetota</taxon>
        <taxon>Planctomycetia</taxon>
        <taxon>Pirellulales</taxon>
        <taxon>Pirellulaceae</taxon>
        <taxon>Anatilimnocola</taxon>
    </lineage>
</organism>
<reference evidence="1 2" key="1">
    <citation type="submission" date="2019-02" db="EMBL/GenBank/DDBJ databases">
        <title>Deep-cultivation of Planctomycetes and their phenomic and genomic characterization uncovers novel biology.</title>
        <authorList>
            <person name="Wiegand S."/>
            <person name="Jogler M."/>
            <person name="Boedeker C."/>
            <person name="Pinto D."/>
            <person name="Vollmers J."/>
            <person name="Rivas-Marin E."/>
            <person name="Kohn T."/>
            <person name="Peeters S.H."/>
            <person name="Heuer A."/>
            <person name="Rast P."/>
            <person name="Oberbeckmann S."/>
            <person name="Bunk B."/>
            <person name="Jeske O."/>
            <person name="Meyerdierks A."/>
            <person name="Storesund J.E."/>
            <person name="Kallscheuer N."/>
            <person name="Luecker S."/>
            <person name="Lage O.M."/>
            <person name="Pohl T."/>
            <person name="Merkel B.J."/>
            <person name="Hornburger P."/>
            <person name="Mueller R.-W."/>
            <person name="Bruemmer F."/>
            <person name="Labrenz M."/>
            <person name="Spormann A.M."/>
            <person name="Op den Camp H."/>
            <person name="Overmann J."/>
            <person name="Amann R."/>
            <person name="Jetten M.S.M."/>
            <person name="Mascher T."/>
            <person name="Medema M.H."/>
            <person name="Devos D.P."/>
            <person name="Kaster A.-K."/>
            <person name="Ovreas L."/>
            <person name="Rohde M."/>
            <person name="Galperin M.Y."/>
            <person name="Jogler C."/>
        </authorList>
    </citation>
    <scope>NUCLEOTIDE SEQUENCE [LARGE SCALE GENOMIC DNA]</scope>
    <source>
        <strain evidence="1 2">ETA_A8</strain>
    </source>
</reference>
<dbReference type="KEGG" id="aagg:ETAA8_31430"/>
<protein>
    <submittedName>
        <fullName evidence="1">Uncharacterized protein</fullName>
    </submittedName>
</protein>
<sequence length="94" mass="10526">MDRNQNTDVQLATLASHLTARRGGILSAWRSSVDNDRELTAPSSLPRTQFNDHIPEILNAFEKRLQVWPRTNADGTLNLVHYAAWLVKELASGS</sequence>
<gene>
    <name evidence="1" type="ORF">ETAA8_31430</name>
</gene>